<dbReference type="RefSeq" id="WP_038049548.1">
    <property type="nucleotide sequence ID" value="NZ_JMFG01000020.1"/>
</dbReference>
<feature type="active site" description="Proton acceptor" evidence="5">
    <location>
        <position position="246"/>
    </location>
</feature>
<evidence type="ECO:0000256" key="5">
    <source>
        <dbReference type="PIRSR" id="PIRSR604808-1"/>
    </source>
</evidence>
<dbReference type="GO" id="GO:0046872">
    <property type="term" value="F:metal ion binding"/>
    <property type="evidence" value="ECO:0007669"/>
    <property type="project" value="UniProtKB-KW"/>
</dbReference>
<keyword evidence="2 6" id="KW-0479">Metal-binding</keyword>
<feature type="binding site" evidence="6">
    <location>
        <position position="246"/>
    </location>
    <ligand>
        <name>Mg(2+)</name>
        <dbReference type="ChEBI" id="CHEBI:18420"/>
        <label>1</label>
    </ligand>
</feature>
<feature type="site" description="Transition state stabilizer" evidence="7">
    <location>
        <position position="147"/>
    </location>
</feature>
<dbReference type="OrthoDB" id="9803914at2"/>
<dbReference type="AlphaFoldDB" id="A0A062XM66"/>
<feature type="binding site" evidence="6">
    <location>
        <position position="147"/>
    </location>
    <ligand>
        <name>Mg(2+)</name>
        <dbReference type="ChEBI" id="CHEBI:18420"/>
        <label>1</label>
    </ligand>
</feature>
<dbReference type="InterPro" id="IPR036691">
    <property type="entry name" value="Endo/exonu/phosph_ase_sf"/>
</dbReference>
<comment type="cofactor">
    <cofactor evidence="6">
        <name>Mg(2+)</name>
        <dbReference type="ChEBI" id="CHEBI:18420"/>
    </cofactor>
    <cofactor evidence="6">
        <name>Mn(2+)</name>
        <dbReference type="ChEBI" id="CHEBI:29035"/>
    </cofactor>
    <text evidence="6">Probably binds two magnesium or manganese ions per subunit.</text>
</comment>
<accession>A0A062XM66</accession>
<evidence type="ECO:0000256" key="7">
    <source>
        <dbReference type="PIRSR" id="PIRSR604808-3"/>
    </source>
</evidence>
<dbReference type="EMBL" id="JMFG01000020">
    <property type="protein sequence ID" value="KDA53667.1"/>
    <property type="molecule type" value="Genomic_DNA"/>
</dbReference>
<dbReference type="NCBIfam" id="TIGR00195">
    <property type="entry name" value="exoDNase_III"/>
    <property type="match status" value="1"/>
</dbReference>
<keyword evidence="6" id="KW-0464">Manganese</keyword>
<comment type="similarity">
    <text evidence="1">Belongs to the DNA repair enzymes AP/ExoA family.</text>
</comment>
<gene>
    <name evidence="9" type="ORF">EG19_05565</name>
</gene>
<dbReference type="Gene3D" id="3.60.10.10">
    <property type="entry name" value="Endonuclease/exonuclease/phosphatase"/>
    <property type="match status" value="1"/>
</dbReference>
<dbReference type="NCBIfam" id="TIGR00633">
    <property type="entry name" value="xth"/>
    <property type="match status" value="1"/>
</dbReference>
<feature type="binding site" evidence="6">
    <location>
        <position position="34"/>
    </location>
    <ligand>
        <name>Mg(2+)</name>
        <dbReference type="ChEBI" id="CHEBI:18420"/>
        <label>1</label>
    </ligand>
</feature>
<comment type="caution">
    <text evidence="9">The sequence shown here is derived from an EMBL/GenBank/DDBJ whole genome shotgun (WGS) entry which is preliminary data.</text>
</comment>
<dbReference type="GO" id="GO:0006281">
    <property type="term" value="P:DNA repair"/>
    <property type="evidence" value="ECO:0007669"/>
    <property type="project" value="InterPro"/>
</dbReference>
<feature type="domain" description="Endonuclease/exonuclease/phosphatase" evidence="8">
    <location>
        <begin position="4"/>
        <end position="246"/>
    </location>
</feature>
<evidence type="ECO:0000256" key="6">
    <source>
        <dbReference type="PIRSR" id="PIRSR604808-2"/>
    </source>
</evidence>
<dbReference type="InterPro" id="IPR005135">
    <property type="entry name" value="Endo/exonuclease/phosphatase"/>
</dbReference>
<dbReference type="Pfam" id="PF03372">
    <property type="entry name" value="Exo_endo_phos"/>
    <property type="match status" value="1"/>
</dbReference>
<dbReference type="SUPFAM" id="SSF56219">
    <property type="entry name" value="DNase I-like"/>
    <property type="match status" value="1"/>
</dbReference>
<feature type="site" description="Interaction with DNA substrate" evidence="7">
    <location>
        <position position="246"/>
    </location>
</feature>
<feature type="active site" evidence="5">
    <location>
        <position position="104"/>
    </location>
</feature>
<name>A0A062XM66_9BACT</name>
<evidence type="ECO:0000256" key="1">
    <source>
        <dbReference type="ARBA" id="ARBA00007092"/>
    </source>
</evidence>
<evidence type="ECO:0000256" key="2">
    <source>
        <dbReference type="ARBA" id="ARBA00022723"/>
    </source>
</evidence>
<dbReference type="Proteomes" id="UP000027284">
    <property type="component" value="Unassembled WGS sequence"/>
</dbReference>
<dbReference type="PANTHER" id="PTHR43250">
    <property type="entry name" value="EXODEOXYRIBONUCLEASE III"/>
    <property type="match status" value="1"/>
</dbReference>
<feature type="binding site" evidence="6">
    <location>
        <position position="145"/>
    </location>
    <ligand>
        <name>Mg(2+)</name>
        <dbReference type="ChEBI" id="CHEBI:18420"/>
        <label>1</label>
    </ligand>
</feature>
<protein>
    <submittedName>
        <fullName evidence="9">Exodeoxyribonuclease III</fullName>
    </submittedName>
</protein>
<dbReference type="InterPro" id="IPR004808">
    <property type="entry name" value="AP_endonuc_1"/>
</dbReference>
<evidence type="ECO:0000256" key="4">
    <source>
        <dbReference type="ARBA" id="ARBA00022842"/>
    </source>
</evidence>
<feature type="active site" description="Proton donor/acceptor" evidence="5">
    <location>
        <position position="145"/>
    </location>
</feature>
<dbReference type="CDD" id="cd09086">
    <property type="entry name" value="ExoIII-like_AP-endo"/>
    <property type="match status" value="1"/>
</dbReference>
<feature type="site" description="Important for catalytic activity" evidence="7">
    <location>
        <position position="216"/>
    </location>
</feature>
<dbReference type="STRING" id="1312852.EG19_05565"/>
<sequence length="259" mass="29153">MVIATWNVNSIRARLPRLLSWLAAKKPEVLCIQETKVVDEEFPVAELQELGYQVAAFGQKTYNGVAIASLLPLQDVRRGLPGDESGEARLIAAGVGGFTVMSVYVPNGQEVGTDKYAFKLAWMEKLLAYLQASFFPQEPLVVCGDFNVAPEDRDVWDPELWRGKILFSDPEKQAFFKLLGWGLLDCLRLHHQEGGLYTWWDYRQGAFHRGWGMRLDHILATKPMADRCTEVIIDREARKGEKPSDHAPVLATFDFPASS</sequence>
<dbReference type="PANTHER" id="PTHR43250:SF2">
    <property type="entry name" value="EXODEOXYRIBONUCLEASE III"/>
    <property type="match status" value="1"/>
</dbReference>
<feature type="binding site" evidence="6">
    <location>
        <position position="7"/>
    </location>
    <ligand>
        <name>Mg(2+)</name>
        <dbReference type="ChEBI" id="CHEBI:18420"/>
        <label>1</label>
    </ligand>
</feature>
<organism evidence="9 10">
    <name type="scientific">Thermoanaerobaculum aquaticum</name>
    <dbReference type="NCBI Taxonomy" id="1312852"/>
    <lineage>
        <taxon>Bacteria</taxon>
        <taxon>Pseudomonadati</taxon>
        <taxon>Acidobacteriota</taxon>
        <taxon>Thermoanaerobaculia</taxon>
        <taxon>Thermoanaerobaculales</taxon>
        <taxon>Thermoanaerobaculaceae</taxon>
        <taxon>Thermoanaerobaculum</taxon>
    </lineage>
</organism>
<evidence type="ECO:0000313" key="10">
    <source>
        <dbReference type="Proteomes" id="UP000027284"/>
    </source>
</evidence>
<reference evidence="9 10" key="1">
    <citation type="submission" date="2014-04" db="EMBL/GenBank/DDBJ databases">
        <title>The Genome Sequence of Thermoanaerobaculum aquaticum MP-01, The First Cultivated Group 23 Acidobacterium.</title>
        <authorList>
            <person name="Stamps B.W."/>
            <person name="Losey N.A."/>
            <person name="Lawson P.A."/>
            <person name="Stevenson B.S."/>
        </authorList>
    </citation>
    <scope>NUCLEOTIDE SEQUENCE [LARGE SCALE GENOMIC DNA]</scope>
    <source>
        <strain evidence="9 10">MP-01</strain>
    </source>
</reference>
<evidence type="ECO:0000259" key="8">
    <source>
        <dbReference type="Pfam" id="PF03372"/>
    </source>
</evidence>
<proteinExistence type="inferred from homology"/>
<keyword evidence="10" id="KW-1185">Reference proteome</keyword>
<evidence type="ECO:0000256" key="3">
    <source>
        <dbReference type="ARBA" id="ARBA00022801"/>
    </source>
</evidence>
<keyword evidence="4 6" id="KW-0460">Magnesium</keyword>
<dbReference type="GO" id="GO:0008311">
    <property type="term" value="F:double-stranded DNA 3'-5' DNA exonuclease activity"/>
    <property type="evidence" value="ECO:0007669"/>
    <property type="project" value="InterPro"/>
</dbReference>
<feature type="binding site" evidence="6">
    <location>
        <position position="245"/>
    </location>
    <ligand>
        <name>Mg(2+)</name>
        <dbReference type="ChEBI" id="CHEBI:18420"/>
        <label>1</label>
    </ligand>
</feature>
<dbReference type="PROSITE" id="PS51435">
    <property type="entry name" value="AP_NUCLEASE_F1_4"/>
    <property type="match status" value="1"/>
</dbReference>
<dbReference type="InterPro" id="IPR037493">
    <property type="entry name" value="ExoIII-like"/>
</dbReference>
<evidence type="ECO:0000313" key="9">
    <source>
        <dbReference type="EMBL" id="KDA53667.1"/>
    </source>
</evidence>
<keyword evidence="3" id="KW-0378">Hydrolase</keyword>